<dbReference type="EMBL" id="CM041539">
    <property type="protein sequence ID" value="KAI3367440.1"/>
    <property type="molecule type" value="Genomic_DNA"/>
</dbReference>
<evidence type="ECO:0000313" key="2">
    <source>
        <dbReference type="Proteomes" id="UP000831701"/>
    </source>
</evidence>
<sequence>MQFAGCFVKKMDFIESSDLERAEAPTSTSTEPSQEMVHSSSYNGDISQLPATVIISSELVEDLLIQLMLRLNPLRSFIGSHLDQQQLLALCLHMSAATLETLRKVPGVSVDGNLPPPPCNTWKVAVLLQSSLMKRFGTSIQVRKQLVRKEPELLSFIPHHIIEAVLTTYKAESAVEPTPCQTPGEEELFSQFLPESVMEDMFEQHGSWMRHTKIFQRAFPRLTDQEVLEYQQRISEPRLSNRDVVWVDKKYFVADFYEEKTETDYSSLLRNLPTYDSGDHGLLSSPKESLKAPQLCLYQLMAGNFYKPQHEKNLAFENDMVEHIHLLLQKEAKKYGKNRVFLQNLKRLEDPKEELKLSREVCWPLKDTLYEALPNTWLSREGLMEDVHRLPSNTKTGDETPYSLNIPIPREEKEAERELTQLELRLQEQRARAREEVFSAEIVMEPLKTTKKNKFFSWLSKL</sequence>
<organism evidence="1 2">
    <name type="scientific">Scortum barcoo</name>
    <name type="common">barcoo grunter</name>
    <dbReference type="NCBI Taxonomy" id="214431"/>
    <lineage>
        <taxon>Eukaryota</taxon>
        <taxon>Metazoa</taxon>
        <taxon>Chordata</taxon>
        <taxon>Craniata</taxon>
        <taxon>Vertebrata</taxon>
        <taxon>Euteleostomi</taxon>
        <taxon>Actinopterygii</taxon>
        <taxon>Neopterygii</taxon>
        <taxon>Teleostei</taxon>
        <taxon>Neoteleostei</taxon>
        <taxon>Acanthomorphata</taxon>
        <taxon>Eupercaria</taxon>
        <taxon>Centrarchiformes</taxon>
        <taxon>Terapontoidei</taxon>
        <taxon>Terapontidae</taxon>
        <taxon>Scortum</taxon>
    </lineage>
</organism>
<reference evidence="1" key="1">
    <citation type="submission" date="2022-04" db="EMBL/GenBank/DDBJ databases">
        <title>Jade perch genome.</title>
        <authorList>
            <person name="Chao B."/>
        </authorList>
    </citation>
    <scope>NUCLEOTIDE SEQUENCE</scope>
    <source>
        <strain evidence="1">CB-2022</strain>
    </source>
</reference>
<comment type="caution">
    <text evidence="1">The sequence shown here is derived from an EMBL/GenBank/DDBJ whole genome shotgun (WGS) entry which is preliminary data.</text>
</comment>
<name>A0ACB8WIC9_9TELE</name>
<gene>
    <name evidence="1" type="ORF">L3Q82_026294</name>
</gene>
<proteinExistence type="predicted"/>
<dbReference type="Proteomes" id="UP000831701">
    <property type="component" value="Chromosome 9"/>
</dbReference>
<accession>A0ACB8WIC9</accession>
<keyword evidence="2" id="KW-1185">Reference proteome</keyword>
<protein>
    <submittedName>
        <fullName evidence="1">Uncharacterized protein</fullName>
    </submittedName>
</protein>
<evidence type="ECO:0000313" key="1">
    <source>
        <dbReference type="EMBL" id="KAI3367440.1"/>
    </source>
</evidence>
<feature type="non-terminal residue" evidence="1">
    <location>
        <position position="462"/>
    </location>
</feature>